<comment type="function">
    <text evidence="9">Sterol O-acyltransferase that catalyzes the formation of stery esters.</text>
</comment>
<feature type="transmembrane region" description="Helical" evidence="12">
    <location>
        <begin position="239"/>
        <end position="259"/>
    </location>
</feature>
<dbReference type="Pfam" id="PF03062">
    <property type="entry name" value="MBOAT"/>
    <property type="match status" value="1"/>
</dbReference>
<feature type="transmembrane region" description="Helical" evidence="12">
    <location>
        <begin position="208"/>
        <end position="227"/>
    </location>
</feature>
<dbReference type="HOGENOM" id="CLU_018190_2_1_1"/>
<comment type="subcellular location">
    <subcellularLocation>
        <location evidence="1 10">Endoplasmic reticulum membrane</location>
        <topology evidence="1 10">Multi-pass membrane protein</topology>
    </subcellularLocation>
</comment>
<dbReference type="InterPro" id="IPR004299">
    <property type="entry name" value="MBOAT_fam"/>
</dbReference>
<feature type="transmembrane region" description="Helical" evidence="12">
    <location>
        <begin position="513"/>
        <end position="533"/>
    </location>
</feature>
<evidence type="ECO:0000256" key="11">
    <source>
        <dbReference type="PIRSR" id="PIRSR000439-1"/>
    </source>
</evidence>
<evidence type="ECO:0000256" key="3">
    <source>
        <dbReference type="ARBA" id="ARBA00022679"/>
    </source>
</evidence>
<dbReference type="GO" id="GO:0034737">
    <property type="term" value="F:ergosterol O-acyltransferase activity"/>
    <property type="evidence" value="ECO:0007669"/>
    <property type="project" value="EnsemblFungi"/>
</dbReference>
<keyword evidence="14" id="KW-1185">Reference proteome</keyword>
<evidence type="ECO:0000313" key="14">
    <source>
        <dbReference type="Proteomes" id="UP000005220"/>
    </source>
</evidence>
<keyword evidence="6 12" id="KW-1133">Transmembrane helix</keyword>
<evidence type="ECO:0000256" key="7">
    <source>
        <dbReference type="ARBA" id="ARBA00023136"/>
    </source>
</evidence>
<feature type="transmembrane region" description="Helical" evidence="12">
    <location>
        <begin position="164"/>
        <end position="182"/>
    </location>
</feature>
<keyword evidence="5 10" id="KW-0256">Endoplasmic reticulum</keyword>
<feature type="transmembrane region" description="Helical" evidence="12">
    <location>
        <begin position="428"/>
        <end position="451"/>
    </location>
</feature>
<evidence type="ECO:0000256" key="10">
    <source>
        <dbReference type="PIRNR" id="PIRNR000439"/>
    </source>
</evidence>
<evidence type="ECO:0000256" key="5">
    <source>
        <dbReference type="ARBA" id="ARBA00022824"/>
    </source>
</evidence>
<organism evidence="13 14">
    <name type="scientific">Kazachstania africana (strain ATCC 22294 / BCRC 22015 / CBS 2517 / CECT 1963 / NBRC 1671 / NRRL Y-8276)</name>
    <name type="common">Yeast</name>
    <name type="synonym">Kluyveromyces africanus</name>
    <dbReference type="NCBI Taxonomy" id="1071382"/>
    <lineage>
        <taxon>Eukaryota</taxon>
        <taxon>Fungi</taxon>
        <taxon>Dikarya</taxon>
        <taxon>Ascomycota</taxon>
        <taxon>Saccharomycotina</taxon>
        <taxon>Saccharomycetes</taxon>
        <taxon>Saccharomycetales</taxon>
        <taxon>Saccharomycetaceae</taxon>
        <taxon>Kazachstania</taxon>
    </lineage>
</organism>
<keyword evidence="3 10" id="KW-0808">Transferase</keyword>
<evidence type="ECO:0000256" key="8">
    <source>
        <dbReference type="ARBA" id="ARBA00023315"/>
    </source>
</evidence>
<gene>
    <name evidence="13" type="primary">KAFR0J02490</name>
    <name evidence="13" type="ORF">KAFR_0J02490</name>
</gene>
<name>H2B113_KAZAF</name>
<feature type="transmembrane region" description="Helical" evidence="12">
    <location>
        <begin position="271"/>
        <end position="295"/>
    </location>
</feature>
<dbReference type="GO" id="GO:0008204">
    <property type="term" value="P:ergosterol metabolic process"/>
    <property type="evidence" value="ECO:0007669"/>
    <property type="project" value="TreeGrafter"/>
</dbReference>
<dbReference type="EMBL" id="HE650830">
    <property type="protein sequence ID" value="CCF60313.1"/>
    <property type="molecule type" value="Genomic_DNA"/>
</dbReference>
<evidence type="ECO:0000256" key="6">
    <source>
        <dbReference type="ARBA" id="ARBA00022989"/>
    </source>
</evidence>
<feature type="transmembrane region" description="Helical" evidence="12">
    <location>
        <begin position="383"/>
        <end position="401"/>
    </location>
</feature>
<dbReference type="AlphaFoldDB" id="H2B113"/>
<dbReference type="GO" id="GO:0005789">
    <property type="term" value="C:endoplasmic reticulum membrane"/>
    <property type="evidence" value="ECO:0007669"/>
    <property type="project" value="UniProtKB-SubCell"/>
</dbReference>
<feature type="active site" evidence="11">
    <location>
        <position position="525"/>
    </location>
</feature>
<evidence type="ECO:0000256" key="1">
    <source>
        <dbReference type="ARBA" id="ARBA00004477"/>
    </source>
</evidence>
<dbReference type="InterPro" id="IPR014371">
    <property type="entry name" value="Oat_ACAT_DAG_ARE"/>
</dbReference>
<sequence length="588" mass="69296">MTEKELLNDEEFIQIQRLNSNNNHKRHSIVYDKPIYASVTTDELAEETEESAEPAKLEQVSDELLISFLKNLSILEKSRYRNDSITSFFGDVDFDNRPTIIDGQLNHPYISSFNGPVVERQMRALERSKRQLKAKTTEEKVDDVLATSGTDPLYKTQFVSNFSGVYVMLWMIIGLIAIRSVVDNYLDNNDLFNDALILRFMLQRLPTVAFLDMVMYFATYFVVLVHYGCKLNLFTWHKVGFWLVSIFELGYVPFFMYLIGHVLNLNWITRIFFFLHSVVLLMKMHSFAFFNGYLWNITKELNYAKRALAKYRDIDKPDVLETLKKSKNFCEYELASQASDTIKFPENITIKNYFMYTLFPVLVYQFDYPRTNKVRWGYVFERLAAIFGTILIMILDVQVFILPPAVRAMNLIESEYQWPSGLAKFADYMRLIVDFFPAMTVLYMLTFYLIWDAILNCVAELTYFADRYFYGDWWNCVSWAEFSRIWNVPVHKFLLRHVYHASISKWKLNKLQATMFTFILSSIFHELSMISIFKKFRPYLFLFQMSQLPMTFVSTTSFFKKRPVLNNVLFWTGVCSGPSVIMALYLLY</sequence>
<evidence type="ECO:0000313" key="13">
    <source>
        <dbReference type="EMBL" id="CCF60313.1"/>
    </source>
</evidence>
<dbReference type="PANTHER" id="PTHR10408">
    <property type="entry name" value="STEROL O-ACYLTRANSFERASE"/>
    <property type="match status" value="1"/>
</dbReference>
<keyword evidence="4 12" id="KW-0812">Transmembrane</keyword>
<accession>H2B113</accession>
<evidence type="ECO:0000256" key="12">
    <source>
        <dbReference type="SAM" id="Phobius"/>
    </source>
</evidence>
<feature type="transmembrane region" description="Helical" evidence="12">
    <location>
        <begin position="568"/>
        <end position="587"/>
    </location>
</feature>
<proteinExistence type="inferred from homology"/>
<dbReference type="OrthoDB" id="10039049at2759"/>
<dbReference type="Proteomes" id="UP000005220">
    <property type="component" value="Chromosome 10"/>
</dbReference>
<dbReference type="STRING" id="1071382.H2B113"/>
<dbReference type="eggNOG" id="KOG0380">
    <property type="taxonomic scope" value="Eukaryota"/>
</dbReference>
<dbReference type="InParanoid" id="H2B113"/>
<dbReference type="GO" id="GO:0034738">
    <property type="term" value="F:lanosterol O-acyltransferase activity"/>
    <property type="evidence" value="ECO:0007669"/>
    <property type="project" value="EnsemblFungi"/>
</dbReference>
<dbReference type="GeneID" id="13883962"/>
<comment type="similarity">
    <text evidence="2 10">Belongs to the membrane-bound acyltransferase family. Sterol o-acyltransferase subfamily.</text>
</comment>
<dbReference type="PIRSF" id="PIRSF000439">
    <property type="entry name" value="Oat_ACAT_DAG_ARE"/>
    <property type="match status" value="1"/>
</dbReference>
<dbReference type="RefSeq" id="XP_003959448.1">
    <property type="nucleotide sequence ID" value="XM_003959399.1"/>
</dbReference>
<evidence type="ECO:0000256" key="9">
    <source>
        <dbReference type="ARBA" id="ARBA00023568"/>
    </source>
</evidence>
<protein>
    <recommendedName>
        <fullName evidence="10">O-acyltransferase</fullName>
    </recommendedName>
</protein>
<dbReference type="PANTHER" id="PTHR10408:SF23">
    <property type="entry name" value="STEROL O-ACYLTRANSFERASE 1-RELATED"/>
    <property type="match status" value="1"/>
</dbReference>
<keyword evidence="8 10" id="KW-0012">Acyltransferase</keyword>
<evidence type="ECO:0000256" key="2">
    <source>
        <dbReference type="ARBA" id="ARBA00009010"/>
    </source>
</evidence>
<evidence type="ECO:0000256" key="4">
    <source>
        <dbReference type="ARBA" id="ARBA00022692"/>
    </source>
</evidence>
<dbReference type="KEGG" id="kaf:KAFR_0J02490"/>
<reference evidence="13 14" key="1">
    <citation type="journal article" date="2011" name="Proc. Natl. Acad. Sci. U.S.A.">
        <title>Evolutionary erosion of yeast sex chromosomes by mating-type switching accidents.</title>
        <authorList>
            <person name="Gordon J.L."/>
            <person name="Armisen D."/>
            <person name="Proux-Wera E."/>
            <person name="Oheigeartaigh S.S."/>
            <person name="Byrne K.P."/>
            <person name="Wolfe K.H."/>
        </authorList>
    </citation>
    <scope>NUCLEOTIDE SEQUENCE [LARGE SCALE GENOMIC DNA]</scope>
    <source>
        <strain evidence="14">ATCC 22294 / BCRC 22015 / CBS 2517 / CECT 1963 / NBRC 1671 / NRRL Y-8276</strain>
    </source>
</reference>
<keyword evidence="7 10" id="KW-0472">Membrane</keyword>